<evidence type="ECO:0000256" key="2">
    <source>
        <dbReference type="ARBA" id="ARBA00022900"/>
    </source>
</evidence>
<dbReference type="FunFam" id="3.30.70.80:FF:000005">
    <property type="entry name" value="Proteinase inhibitor I2B"/>
    <property type="match status" value="1"/>
</dbReference>
<dbReference type="EMBL" id="HE580273">
    <property type="protein sequence ID" value="CCD25856.2"/>
    <property type="molecule type" value="Genomic_DNA"/>
</dbReference>
<evidence type="ECO:0000256" key="1">
    <source>
        <dbReference type="ARBA" id="ARBA00022690"/>
    </source>
</evidence>
<dbReference type="PANTHER" id="PTHR28288">
    <property type="entry name" value="PROTEASE B INHIBITOR 2"/>
    <property type="match status" value="1"/>
</dbReference>
<comment type="subunit">
    <text evidence="5">Part of the heterodimeric LMA1 complex together with the thioredoxin II/TRX2. LMA1 binds to the ATPase SEC18.</text>
</comment>
<dbReference type="Gene3D" id="3.30.70.80">
    <property type="entry name" value="Peptidase S8 propeptide/proteinase inhibitor I9"/>
    <property type="match status" value="1"/>
</dbReference>
<accession>G0WDJ5</accession>
<dbReference type="eggNOG" id="ENOG502SBW1">
    <property type="taxonomic scope" value="Eukaryota"/>
</dbReference>
<dbReference type="InterPro" id="IPR052471">
    <property type="entry name" value="PBI_I9"/>
</dbReference>
<keyword evidence="2" id="KW-0722">Serine protease inhibitor</keyword>
<dbReference type="RefSeq" id="XP_003671099.2">
    <property type="nucleotide sequence ID" value="XM_003671051.2"/>
</dbReference>
<dbReference type="HOGENOM" id="CLU_156026_3_0_1"/>
<evidence type="ECO:0000256" key="5">
    <source>
        <dbReference type="ARBA" id="ARBA00062658"/>
    </source>
</evidence>
<dbReference type="InterPro" id="IPR037045">
    <property type="entry name" value="S8pro/Inhibitor_I9_sf"/>
</dbReference>
<name>G0WDJ5_NAUDC</name>
<comment type="function">
    <text evidence="4">Cytosolic inhibitor of vacuolar proteinase B (yscB), probably regulating protease B activity during limited proteolysis. PBI2 is a component of the LMA1 complex, which is involved in the facilitation of vesicle fusion such as homotypic vacuole and ER-derived COPII vesicle fusion with the Golgi.</text>
</comment>
<dbReference type="AlphaFoldDB" id="G0WDJ5"/>
<dbReference type="STRING" id="1071378.G0WDJ5"/>
<evidence type="ECO:0000256" key="3">
    <source>
        <dbReference type="ARBA" id="ARBA00038069"/>
    </source>
</evidence>
<evidence type="ECO:0000313" key="7">
    <source>
        <dbReference type="Proteomes" id="UP000000689"/>
    </source>
</evidence>
<comment type="similarity">
    <text evidence="3">Belongs to the protease inhibitor I9 family.</text>
</comment>
<dbReference type="GO" id="GO:0042144">
    <property type="term" value="P:vacuole fusion, non-autophagic"/>
    <property type="evidence" value="ECO:0007669"/>
    <property type="project" value="EnsemblFungi"/>
</dbReference>
<evidence type="ECO:0000256" key="4">
    <source>
        <dbReference type="ARBA" id="ARBA00054668"/>
    </source>
</evidence>
<evidence type="ECO:0008006" key="8">
    <source>
        <dbReference type="Google" id="ProtNLM"/>
    </source>
</evidence>
<dbReference type="OrthoDB" id="5518345at2759"/>
<organism evidence="6 7">
    <name type="scientific">Naumovozyma dairenensis (strain ATCC 10597 / BCRC 20456 / CBS 421 / NBRC 0211 / NRRL Y-12639)</name>
    <name type="common">Saccharomyces dairenensis</name>
    <dbReference type="NCBI Taxonomy" id="1071378"/>
    <lineage>
        <taxon>Eukaryota</taxon>
        <taxon>Fungi</taxon>
        <taxon>Dikarya</taxon>
        <taxon>Ascomycota</taxon>
        <taxon>Saccharomycotina</taxon>
        <taxon>Saccharomycetes</taxon>
        <taxon>Saccharomycetales</taxon>
        <taxon>Saccharomycetaceae</taxon>
        <taxon>Naumovozyma</taxon>
    </lineage>
</organism>
<dbReference type="SUPFAM" id="SSF54897">
    <property type="entry name" value="Protease propeptides/inhibitors"/>
    <property type="match status" value="1"/>
</dbReference>
<keyword evidence="1" id="KW-0646">Protease inhibitor</keyword>
<gene>
    <name evidence="6" type="primary">NDAI0G00800</name>
    <name evidence="6" type="ordered locus">NDAI_0G00800</name>
</gene>
<reference evidence="6 7" key="1">
    <citation type="journal article" date="2011" name="Proc. Natl. Acad. Sci. U.S.A.">
        <title>Evolutionary erosion of yeast sex chromosomes by mating-type switching accidents.</title>
        <authorList>
            <person name="Gordon J.L."/>
            <person name="Armisen D."/>
            <person name="Proux-Wera E."/>
            <person name="Oheigeartaigh S.S."/>
            <person name="Byrne K.P."/>
            <person name="Wolfe K.H."/>
        </authorList>
    </citation>
    <scope>NUCLEOTIDE SEQUENCE [LARGE SCALE GENOMIC DNA]</scope>
    <source>
        <strain evidence="7">ATCC 10597 / BCRC 20456 / CBS 421 / NBRC 0211 / NRRL Y-12639</strain>
    </source>
</reference>
<dbReference type="GO" id="GO:0004867">
    <property type="term" value="F:serine-type endopeptidase inhibitor activity"/>
    <property type="evidence" value="ECO:0007669"/>
    <property type="project" value="UniProtKB-KW"/>
</dbReference>
<dbReference type="GeneID" id="11497252"/>
<dbReference type="GO" id="GO:0005829">
    <property type="term" value="C:cytosol"/>
    <property type="evidence" value="ECO:0007669"/>
    <property type="project" value="EnsemblFungi"/>
</dbReference>
<dbReference type="Proteomes" id="UP000000689">
    <property type="component" value="Chromosome 7"/>
</dbReference>
<dbReference type="OMA" id="IITCKPD"/>
<evidence type="ECO:0000313" key="6">
    <source>
        <dbReference type="EMBL" id="CCD25856.2"/>
    </source>
</evidence>
<protein>
    <recommendedName>
        <fullName evidence="8">Inhibitor I9 domain-containing protein</fullName>
    </recommendedName>
</protein>
<dbReference type="GO" id="GO:0030162">
    <property type="term" value="P:regulation of proteolysis"/>
    <property type="evidence" value="ECO:0007669"/>
    <property type="project" value="EnsemblFungi"/>
</dbReference>
<dbReference type="PANTHER" id="PTHR28288:SF2">
    <property type="entry name" value="PROTEASE B INHIBITOR 2"/>
    <property type="match status" value="1"/>
</dbReference>
<dbReference type="KEGG" id="ndi:NDAI_0G00800"/>
<dbReference type="MEROPS" id="I09.003"/>
<proteinExistence type="inferred from homology"/>
<keyword evidence="7" id="KW-1185">Reference proteome</keyword>
<sequence length="75" mass="8353">MAKDFIVTLKKNTPKEDAHKVVESINHLGGTVVHEFSLIKGFKVKVPDGLHLDALKKKHGDTIVNIEEDKEVHAN</sequence>